<feature type="coiled-coil region" evidence="1">
    <location>
        <begin position="283"/>
        <end position="310"/>
    </location>
</feature>
<feature type="transmembrane region" description="Helical" evidence="2">
    <location>
        <begin position="225"/>
        <end position="244"/>
    </location>
</feature>
<dbReference type="AlphaFoldDB" id="A0A6C0CRK2"/>
<dbReference type="InterPro" id="IPR013320">
    <property type="entry name" value="ConA-like_dom_sf"/>
</dbReference>
<sequence length="603" mass="69126">MDYVNILTVLYGIITVMIAVYLLLKLYSVRTLFFDYISGFFKYLSNLFFDTKQAATEGPFKMLYLTICGIIIFGIGYLIRFNLFENLYLFYGLVFSLLLLFICSYLLFDTEEYGYNKGTGISSGEYPKRKKAGEEWEKVNLFSKLKWLVSALFSIIVDNGIRLAIFIGVFIALMYLSFTSDLLVKSFSNSVNILIGLGMLMLFYLATKNSVFVRILLDRDGIGAFFYHLIFAIPCLILDLGDFLKEDFKKTPTHFFFILLGLTIIAIGYLVIPIITRIIYKHNNSDNNEKNNLQAQKNELERQKYEYLVDTNQLKSQLNINWDFVMNNSIYKKDQKSEAKLKEYLLDLNYSDDPVKNSKNPKAKLGVRIITLTQAITIVQENVPKILANDIKVDNINQKKKEIKAAIKMIKKNTNNKAVILQKLPVYLKTKKTLANADKLNKINNLQLPYSYAISFWTFIHPQPPNYNSAVNKYTSILNHAGNPNIMYRMKDNSLIITKQQENYGGVSNKIIYKTDKLQLQRWNNIILNYENGTLDVFINKKLVASKINFAPSYVKGLPSITSGETNGISGGICNVTYYQDPISLTKIELIYDTLKDKSPPVI</sequence>
<accession>A0A6C0CRK2</accession>
<keyword evidence="2" id="KW-1133">Transmembrane helix</keyword>
<name>A0A6C0CRK2_9ZZZZ</name>
<evidence type="ECO:0000256" key="2">
    <source>
        <dbReference type="SAM" id="Phobius"/>
    </source>
</evidence>
<feature type="transmembrane region" description="Helical" evidence="2">
    <location>
        <begin position="61"/>
        <end position="79"/>
    </location>
</feature>
<feature type="transmembrane region" description="Helical" evidence="2">
    <location>
        <begin position="88"/>
        <end position="108"/>
    </location>
</feature>
<dbReference type="EMBL" id="MN739464">
    <property type="protein sequence ID" value="QHT06105.1"/>
    <property type="molecule type" value="Genomic_DNA"/>
</dbReference>
<feature type="transmembrane region" description="Helical" evidence="2">
    <location>
        <begin position="147"/>
        <end position="175"/>
    </location>
</feature>
<evidence type="ECO:0000313" key="3">
    <source>
        <dbReference type="EMBL" id="QHT06105.1"/>
    </source>
</evidence>
<keyword evidence="1" id="KW-0175">Coiled coil</keyword>
<evidence type="ECO:0000256" key="1">
    <source>
        <dbReference type="SAM" id="Coils"/>
    </source>
</evidence>
<protein>
    <submittedName>
        <fullName evidence="3">Uncharacterized protein</fullName>
    </submittedName>
</protein>
<reference evidence="3" key="1">
    <citation type="journal article" date="2020" name="Nature">
        <title>Giant virus diversity and host interactions through global metagenomics.</title>
        <authorList>
            <person name="Schulz F."/>
            <person name="Roux S."/>
            <person name="Paez-Espino D."/>
            <person name="Jungbluth S."/>
            <person name="Walsh D.A."/>
            <person name="Denef V.J."/>
            <person name="McMahon K.D."/>
            <person name="Konstantinidis K.T."/>
            <person name="Eloe-Fadrosh E.A."/>
            <person name="Kyrpides N.C."/>
            <person name="Woyke T."/>
        </authorList>
    </citation>
    <scope>NUCLEOTIDE SEQUENCE</scope>
    <source>
        <strain evidence="3">GVMAG-M-3300021425-14</strain>
    </source>
</reference>
<organism evidence="3">
    <name type="scientific">viral metagenome</name>
    <dbReference type="NCBI Taxonomy" id="1070528"/>
    <lineage>
        <taxon>unclassified sequences</taxon>
        <taxon>metagenomes</taxon>
        <taxon>organismal metagenomes</taxon>
    </lineage>
</organism>
<proteinExistence type="predicted"/>
<keyword evidence="2" id="KW-0472">Membrane</keyword>
<feature type="transmembrane region" description="Helical" evidence="2">
    <location>
        <begin position="187"/>
        <end position="205"/>
    </location>
</feature>
<feature type="transmembrane region" description="Helical" evidence="2">
    <location>
        <begin position="256"/>
        <end position="280"/>
    </location>
</feature>
<feature type="transmembrane region" description="Helical" evidence="2">
    <location>
        <begin position="6"/>
        <end position="24"/>
    </location>
</feature>
<keyword evidence="2" id="KW-0812">Transmembrane</keyword>
<dbReference type="Gene3D" id="2.60.120.200">
    <property type="match status" value="1"/>
</dbReference>
<dbReference type="SUPFAM" id="SSF49899">
    <property type="entry name" value="Concanavalin A-like lectins/glucanases"/>
    <property type="match status" value="1"/>
</dbReference>